<comment type="caution">
    <text evidence="2">The sequence shown here is derived from an EMBL/GenBank/DDBJ whole genome shotgun (WGS) entry which is preliminary data.</text>
</comment>
<feature type="region of interest" description="Disordered" evidence="1">
    <location>
        <begin position="103"/>
        <end position="128"/>
    </location>
</feature>
<dbReference type="Proteomes" id="UP000639772">
    <property type="component" value="Unassembled WGS sequence"/>
</dbReference>
<protein>
    <submittedName>
        <fullName evidence="2">Uncharacterized protein</fullName>
    </submittedName>
</protein>
<evidence type="ECO:0000313" key="2">
    <source>
        <dbReference type="EMBL" id="KAG0453865.1"/>
    </source>
</evidence>
<evidence type="ECO:0000256" key="1">
    <source>
        <dbReference type="SAM" id="MobiDB-lite"/>
    </source>
</evidence>
<gene>
    <name evidence="2" type="ORF">HPP92_025169</name>
</gene>
<feature type="compositionally biased region" description="Basic and acidic residues" evidence="1">
    <location>
        <begin position="109"/>
        <end position="128"/>
    </location>
</feature>
<reference evidence="2 3" key="1">
    <citation type="journal article" date="2020" name="Nat. Food">
        <title>A phased Vanilla planifolia genome enables genetic improvement of flavour and production.</title>
        <authorList>
            <person name="Hasing T."/>
            <person name="Tang H."/>
            <person name="Brym M."/>
            <person name="Khazi F."/>
            <person name="Huang T."/>
            <person name="Chambers A.H."/>
        </authorList>
    </citation>
    <scope>NUCLEOTIDE SEQUENCE [LARGE SCALE GENOMIC DNA]</scope>
    <source>
        <tissue evidence="2">Leaf</tissue>
    </source>
</reference>
<dbReference type="AlphaFoldDB" id="A0A835UAC5"/>
<dbReference type="EMBL" id="JADCNM010000014">
    <property type="protein sequence ID" value="KAG0453865.1"/>
    <property type="molecule type" value="Genomic_DNA"/>
</dbReference>
<accession>A0A835UAC5</accession>
<name>A0A835UAC5_VANPL</name>
<feature type="region of interest" description="Disordered" evidence="1">
    <location>
        <begin position="1"/>
        <end position="24"/>
    </location>
</feature>
<evidence type="ECO:0000313" key="3">
    <source>
        <dbReference type="Proteomes" id="UP000639772"/>
    </source>
</evidence>
<organism evidence="2 3">
    <name type="scientific">Vanilla planifolia</name>
    <name type="common">Vanilla</name>
    <dbReference type="NCBI Taxonomy" id="51239"/>
    <lineage>
        <taxon>Eukaryota</taxon>
        <taxon>Viridiplantae</taxon>
        <taxon>Streptophyta</taxon>
        <taxon>Embryophyta</taxon>
        <taxon>Tracheophyta</taxon>
        <taxon>Spermatophyta</taxon>
        <taxon>Magnoliopsida</taxon>
        <taxon>Liliopsida</taxon>
        <taxon>Asparagales</taxon>
        <taxon>Orchidaceae</taxon>
        <taxon>Vanilloideae</taxon>
        <taxon>Vanilleae</taxon>
        <taxon>Vanilla</taxon>
    </lineage>
</organism>
<feature type="compositionally biased region" description="Low complexity" evidence="1">
    <location>
        <begin position="1"/>
        <end position="10"/>
    </location>
</feature>
<sequence length="143" mass="15483">MAQSAMEEAPPGIPAPEEKTTVGSASAGRASAIVAAGFSTSPVACCRRLRRRMKRRMRVLTASASARAEIREARMIAIQALKSPALLYGPHLGGGSGLYSGPSLSGTILERETHTRAQRERERERERDRVLQIKKKALDSSLI</sequence>
<proteinExistence type="predicted"/>